<keyword evidence="2" id="KW-1185">Reference proteome</keyword>
<dbReference type="EMBL" id="CAAALY010283460">
    <property type="protein sequence ID" value="VEL43634.1"/>
    <property type="molecule type" value="Genomic_DNA"/>
</dbReference>
<dbReference type="Gene3D" id="1.25.40.180">
    <property type="match status" value="1"/>
</dbReference>
<dbReference type="AlphaFoldDB" id="A0A3S5BWQ3"/>
<protein>
    <submittedName>
        <fullName evidence="1">Uncharacterized protein</fullName>
    </submittedName>
</protein>
<evidence type="ECO:0000313" key="1">
    <source>
        <dbReference type="EMBL" id="VEL43634.1"/>
    </source>
</evidence>
<evidence type="ECO:0000313" key="2">
    <source>
        <dbReference type="Proteomes" id="UP000784294"/>
    </source>
</evidence>
<accession>A0A3S5BWQ3</accession>
<dbReference type="Proteomes" id="UP000784294">
    <property type="component" value="Unassembled WGS sequence"/>
</dbReference>
<organism evidence="1 2">
    <name type="scientific">Protopolystoma xenopodis</name>
    <dbReference type="NCBI Taxonomy" id="117903"/>
    <lineage>
        <taxon>Eukaryota</taxon>
        <taxon>Metazoa</taxon>
        <taxon>Spiralia</taxon>
        <taxon>Lophotrochozoa</taxon>
        <taxon>Platyhelminthes</taxon>
        <taxon>Monogenea</taxon>
        <taxon>Polyopisthocotylea</taxon>
        <taxon>Polystomatidea</taxon>
        <taxon>Polystomatidae</taxon>
        <taxon>Protopolystoma</taxon>
    </lineage>
</organism>
<proteinExistence type="predicted"/>
<dbReference type="OrthoDB" id="414546at2759"/>
<sequence length="71" mass="8115">MGVKRIYSELPEIQIDLPTAYVTLERFLVQSLELGYVPKKLAGEMPTKSRRRFVSEGDALHRTAVNLDHET</sequence>
<gene>
    <name evidence="1" type="ORF">PXEA_LOCUS37074</name>
</gene>
<name>A0A3S5BWQ3_9PLAT</name>
<comment type="caution">
    <text evidence="1">The sequence shown here is derived from an EMBL/GenBank/DDBJ whole genome shotgun (WGS) entry which is preliminary data.</text>
</comment>
<reference evidence="1" key="1">
    <citation type="submission" date="2018-11" db="EMBL/GenBank/DDBJ databases">
        <authorList>
            <consortium name="Pathogen Informatics"/>
        </authorList>
    </citation>
    <scope>NUCLEOTIDE SEQUENCE</scope>
</reference>